<keyword evidence="9" id="KW-0675">Receptor</keyword>
<dbReference type="RefSeq" id="WP_250722904.1">
    <property type="nucleotide sequence ID" value="NZ_CP098400.1"/>
</dbReference>
<protein>
    <submittedName>
        <fullName evidence="9">TonB-dependent receptor</fullName>
    </submittedName>
</protein>
<dbReference type="FunFam" id="2.170.130.10:FF:000003">
    <property type="entry name" value="SusC/RagA family TonB-linked outer membrane protein"/>
    <property type="match status" value="1"/>
</dbReference>
<keyword evidence="2 7" id="KW-0813">Transport</keyword>
<dbReference type="InterPro" id="IPR023997">
    <property type="entry name" value="TonB-dep_OMP_SusC/RagA_CS"/>
</dbReference>
<dbReference type="EMBL" id="CP098400">
    <property type="protein sequence ID" value="URW79203.1"/>
    <property type="molecule type" value="Genomic_DNA"/>
</dbReference>
<dbReference type="InterPro" id="IPR039426">
    <property type="entry name" value="TonB-dep_rcpt-like"/>
</dbReference>
<keyword evidence="10" id="KW-1185">Reference proteome</keyword>
<dbReference type="KEGG" id="alkq:M9189_10090"/>
<proteinExistence type="inferred from homology"/>
<dbReference type="Pfam" id="PF07715">
    <property type="entry name" value="Plug"/>
    <property type="match status" value="1"/>
</dbReference>
<feature type="domain" description="TonB-dependent receptor plug" evidence="8">
    <location>
        <begin position="131"/>
        <end position="237"/>
    </location>
</feature>
<keyword evidence="3 7" id="KW-1134">Transmembrane beta strand</keyword>
<dbReference type="GO" id="GO:0009279">
    <property type="term" value="C:cell outer membrane"/>
    <property type="evidence" value="ECO:0007669"/>
    <property type="project" value="UniProtKB-SubCell"/>
</dbReference>
<dbReference type="Gene3D" id="2.60.40.1120">
    <property type="entry name" value="Carboxypeptidase-like, regulatory domain"/>
    <property type="match status" value="1"/>
</dbReference>
<dbReference type="Proteomes" id="UP001056426">
    <property type="component" value="Chromosome"/>
</dbReference>
<dbReference type="InterPro" id="IPR012910">
    <property type="entry name" value="Plug_dom"/>
</dbReference>
<dbReference type="NCBIfam" id="TIGR04056">
    <property type="entry name" value="OMP_RagA_SusC"/>
    <property type="match status" value="1"/>
</dbReference>
<name>A0A9J6ZNI1_9BACT</name>
<dbReference type="InterPro" id="IPR023996">
    <property type="entry name" value="TonB-dep_OMP_SusC/RagA"/>
</dbReference>
<gene>
    <name evidence="9" type="ORF">M9189_10090</name>
</gene>
<evidence type="ECO:0000256" key="5">
    <source>
        <dbReference type="ARBA" id="ARBA00023136"/>
    </source>
</evidence>
<dbReference type="InterPro" id="IPR008969">
    <property type="entry name" value="CarboxyPept-like_regulatory"/>
</dbReference>
<organism evidence="9 10">
    <name type="scientific">Xiashengella succiniciproducens</name>
    <dbReference type="NCBI Taxonomy" id="2949635"/>
    <lineage>
        <taxon>Bacteria</taxon>
        <taxon>Pseudomonadati</taxon>
        <taxon>Bacteroidota</taxon>
        <taxon>Bacteroidia</taxon>
        <taxon>Marinilabiliales</taxon>
        <taxon>Marinilabiliaceae</taxon>
        <taxon>Xiashengella</taxon>
    </lineage>
</organism>
<reference evidence="9" key="2">
    <citation type="submission" date="2022-06" db="EMBL/GenBank/DDBJ databases">
        <title>Xiashengella guii gen. nov. sp. nov., a bacterium isolated form anaerobic digestion tank.</title>
        <authorList>
            <person name="Huang H."/>
        </authorList>
    </citation>
    <scope>NUCLEOTIDE SEQUENCE</scope>
    <source>
        <strain evidence="9">Ai-910</strain>
    </source>
</reference>
<evidence type="ECO:0000256" key="1">
    <source>
        <dbReference type="ARBA" id="ARBA00004571"/>
    </source>
</evidence>
<comment type="similarity">
    <text evidence="7">Belongs to the TonB-dependent receptor family.</text>
</comment>
<dbReference type="SUPFAM" id="SSF49464">
    <property type="entry name" value="Carboxypeptidase regulatory domain-like"/>
    <property type="match status" value="1"/>
</dbReference>
<evidence type="ECO:0000259" key="8">
    <source>
        <dbReference type="Pfam" id="PF07715"/>
    </source>
</evidence>
<dbReference type="PROSITE" id="PS52016">
    <property type="entry name" value="TONB_DEPENDENT_REC_3"/>
    <property type="match status" value="1"/>
</dbReference>
<dbReference type="Pfam" id="PF13715">
    <property type="entry name" value="CarbopepD_reg_2"/>
    <property type="match status" value="1"/>
</dbReference>
<dbReference type="AlphaFoldDB" id="A0A9J6ZNI1"/>
<dbReference type="InterPro" id="IPR037066">
    <property type="entry name" value="Plug_dom_sf"/>
</dbReference>
<comment type="subcellular location">
    <subcellularLocation>
        <location evidence="1 7">Cell outer membrane</location>
        <topology evidence="1 7">Multi-pass membrane protein</topology>
    </subcellularLocation>
</comment>
<evidence type="ECO:0000256" key="7">
    <source>
        <dbReference type="PROSITE-ProRule" id="PRU01360"/>
    </source>
</evidence>
<evidence type="ECO:0000313" key="10">
    <source>
        <dbReference type="Proteomes" id="UP001056426"/>
    </source>
</evidence>
<dbReference type="Gene3D" id="2.40.170.20">
    <property type="entry name" value="TonB-dependent receptor, beta-barrel domain"/>
    <property type="match status" value="1"/>
</dbReference>
<evidence type="ECO:0000256" key="6">
    <source>
        <dbReference type="ARBA" id="ARBA00023237"/>
    </source>
</evidence>
<dbReference type="InterPro" id="IPR036942">
    <property type="entry name" value="Beta-barrel_TonB_sf"/>
</dbReference>
<keyword evidence="5 7" id="KW-0472">Membrane</keyword>
<dbReference type="SUPFAM" id="SSF56935">
    <property type="entry name" value="Porins"/>
    <property type="match status" value="1"/>
</dbReference>
<accession>A0A9J6ZNI1</accession>
<dbReference type="Gene3D" id="2.170.130.10">
    <property type="entry name" value="TonB-dependent receptor, plug domain"/>
    <property type="match status" value="1"/>
</dbReference>
<evidence type="ECO:0000256" key="3">
    <source>
        <dbReference type="ARBA" id="ARBA00022452"/>
    </source>
</evidence>
<evidence type="ECO:0000256" key="2">
    <source>
        <dbReference type="ARBA" id="ARBA00022448"/>
    </source>
</evidence>
<evidence type="ECO:0000256" key="4">
    <source>
        <dbReference type="ARBA" id="ARBA00022692"/>
    </source>
</evidence>
<keyword evidence="4 7" id="KW-0812">Transmembrane</keyword>
<reference evidence="9" key="1">
    <citation type="submission" date="2022-05" db="EMBL/GenBank/DDBJ databases">
        <authorList>
            <person name="Sun X."/>
        </authorList>
    </citation>
    <scope>NUCLEOTIDE SEQUENCE</scope>
    <source>
        <strain evidence="9">Ai-910</strain>
    </source>
</reference>
<keyword evidence="6 7" id="KW-0998">Cell outer membrane</keyword>
<evidence type="ECO:0000313" key="9">
    <source>
        <dbReference type="EMBL" id="URW79203.1"/>
    </source>
</evidence>
<dbReference type="NCBIfam" id="TIGR04057">
    <property type="entry name" value="SusC_RagA_signa"/>
    <property type="match status" value="1"/>
</dbReference>
<sequence length="1060" mass="119713">MKKTKSHLWPLFNQLVGLKLLALLLLLTGGSYIFAQTSRVVEGTVVDSNNEPLYGVAITVKDKPGVGVISDLDGRFSIRLEQEDTELVFTFLGMTTQTVNVANQNRIFVTMVEDAQIFSEVVVVGFGQQKKESVVGAIAQTTAKTLERTGGVSSLGQALTGNLPGVVTMTTTGRPGEEDPEIVIRGVSTWNGGEPLVLVDGIERPMNSVDINSVASISVLKDASATAVFGVRGANGVILITTKRGEEGRANIDVNYTSTFKTYSKLPPLMDSYDALLVRNKVIEHELPYKPDVWSYYLPYERIHKYRYPANQAEFERYPNVDWIDELLKDYATSHNANVSVSGGTKYVKYYVSLDYTHEGDLYKKIENNRGYETGFGYDRVNVRSNLDFALTKTTTFKLNLSGSHAVKEGTNFNEYEHLAWSAFYGIAPDAFRPKYSDGSFGYYQPNPTQASTNSMMDVSVNGHGYTTDERLNTDFVLEQDLGFITKGLRAHARLAFDNSFQEVNRGVDDTNDWEDNPQKWIDPEDGTEYRNVSQDGNYKFDFKNNNAWLTGAGSVNTGANYRRMNYSGQIDYNRTFGSHTVGAMGNVSREEYSRGSNLPIYRENWVFRTTYDYLKRYMLEYNGAYNGSEKFASENRFVFFHSGAVGWMLSEEPLFKKLNASWVDMLKFRVSYGQIGDDRTGAPWQEFDPNLRWLYMDRWSSGGRFHQGLNGVNGSDSPYDWYYEASIGNPNIQWEVSTKLDVALDYAFLGGVFSGSLDYFQETRTDILLAGTDRAVPSYFGATPPRVNMGEVETKGYELELRWNKKLGSDWRLWGNVFYTHAENKIIERDDPTLLPEYQKLANKAIGQTRAYVDYGYFNNWDELYASTPHDALDAERMPGNYIILDYDADGVITSFDQIPYGFSNVPENTTNFQFGLDYKGFSGFVQFYGASNVTRYVGLGGLGGVRNTVFDEGSYWSKENVNADVPLPRWQVQASPYTNGTRFLFDGSYLRLKYAELSYTFSKQAFMQRLGLSSLKVFVNGNNLYLWTDMPDDRESNTGGWSAYPTQKRYNVGLRLSL</sequence>